<keyword evidence="4" id="KW-0804">Transcription</keyword>
<dbReference type="Gene3D" id="3.40.50.2300">
    <property type="match status" value="1"/>
</dbReference>
<evidence type="ECO:0000313" key="9">
    <source>
        <dbReference type="EMBL" id="THF65327.1"/>
    </source>
</evidence>
<dbReference type="CDD" id="cd17535">
    <property type="entry name" value="REC_NarL-like"/>
    <property type="match status" value="1"/>
</dbReference>
<dbReference type="PROSITE" id="PS50043">
    <property type="entry name" value="HTH_LUXR_2"/>
    <property type="match status" value="1"/>
</dbReference>
<dbReference type="InterPro" id="IPR016032">
    <property type="entry name" value="Sig_transdc_resp-reg_C-effctor"/>
</dbReference>
<dbReference type="PROSITE" id="PS50110">
    <property type="entry name" value="RESPONSE_REGULATORY"/>
    <property type="match status" value="1"/>
</dbReference>
<dbReference type="SMART" id="SM00421">
    <property type="entry name" value="HTH_LUXR"/>
    <property type="match status" value="1"/>
</dbReference>
<dbReference type="EMBL" id="SSOD01000001">
    <property type="protein sequence ID" value="THF65327.1"/>
    <property type="molecule type" value="Genomic_DNA"/>
</dbReference>
<proteinExistence type="predicted"/>
<dbReference type="Pfam" id="PF00196">
    <property type="entry name" value="GerE"/>
    <property type="match status" value="1"/>
</dbReference>
<dbReference type="OrthoDB" id="9780593at2"/>
<dbReference type="GO" id="GO:0000160">
    <property type="term" value="P:phosphorelay signal transduction system"/>
    <property type="evidence" value="ECO:0007669"/>
    <property type="project" value="InterPro"/>
</dbReference>
<feature type="compositionally biased region" description="Basic residues" evidence="6">
    <location>
        <begin position="32"/>
        <end position="50"/>
    </location>
</feature>
<evidence type="ECO:0000256" key="3">
    <source>
        <dbReference type="ARBA" id="ARBA00023125"/>
    </source>
</evidence>
<evidence type="ECO:0000259" key="8">
    <source>
        <dbReference type="PROSITE" id="PS50110"/>
    </source>
</evidence>
<dbReference type="GO" id="GO:0006355">
    <property type="term" value="P:regulation of DNA-templated transcription"/>
    <property type="evidence" value="ECO:0007669"/>
    <property type="project" value="InterPro"/>
</dbReference>
<dbReference type="InterPro" id="IPR001789">
    <property type="entry name" value="Sig_transdc_resp-reg_receiver"/>
</dbReference>
<dbReference type="PANTHER" id="PTHR43214">
    <property type="entry name" value="TWO-COMPONENT RESPONSE REGULATOR"/>
    <property type="match status" value="1"/>
</dbReference>
<protein>
    <submittedName>
        <fullName evidence="9">Response regulator transcription factor</fullName>
    </submittedName>
</protein>
<dbReference type="InterPro" id="IPR000792">
    <property type="entry name" value="Tscrpt_reg_LuxR_C"/>
</dbReference>
<feature type="region of interest" description="Disordered" evidence="6">
    <location>
        <begin position="1"/>
        <end position="85"/>
    </location>
</feature>
<evidence type="ECO:0000256" key="2">
    <source>
        <dbReference type="ARBA" id="ARBA00023015"/>
    </source>
</evidence>
<dbReference type="Pfam" id="PF00072">
    <property type="entry name" value="Response_reg"/>
    <property type="match status" value="1"/>
</dbReference>
<evidence type="ECO:0000256" key="6">
    <source>
        <dbReference type="SAM" id="MobiDB-lite"/>
    </source>
</evidence>
<sequence length="293" mass="32048">MPDQRGQARLCQPRAHRRAHQRPVAGAGGGGRRPRQPQRRGCGRPARHDRKGAADGRLSGDRPRRRRRHPRAPGGAAGHRGNGTMTRVLVVDDHTLFRQGLHRLLADVPDLEMAGEASTAAQALAMIRAQPWDLVLLDIRLPDAGGLEVLRQLRAEGRDVPVLMLTMYPAERFAAQAARLGAAGYLSKDCSAHHLVEAMRKVAAGGSYIDAHSASDLFFRLARGGGDPPHHLLSRREFEVFIKLAKGHTISQIAADMNVSAKTVSTYRARLLGKLELGNNAEIVRYALAHNLY</sequence>
<dbReference type="GO" id="GO:0003677">
    <property type="term" value="F:DNA binding"/>
    <property type="evidence" value="ECO:0007669"/>
    <property type="project" value="UniProtKB-KW"/>
</dbReference>
<evidence type="ECO:0000256" key="4">
    <source>
        <dbReference type="ARBA" id="ARBA00023163"/>
    </source>
</evidence>
<dbReference type="InterPro" id="IPR058245">
    <property type="entry name" value="NreC/VraR/RcsB-like_REC"/>
</dbReference>
<dbReference type="CDD" id="cd06170">
    <property type="entry name" value="LuxR_C_like"/>
    <property type="match status" value="1"/>
</dbReference>
<keyword evidence="1 5" id="KW-0597">Phosphoprotein</keyword>
<keyword evidence="3" id="KW-0238">DNA-binding</keyword>
<evidence type="ECO:0000259" key="7">
    <source>
        <dbReference type="PROSITE" id="PS50043"/>
    </source>
</evidence>
<dbReference type="PANTHER" id="PTHR43214:SF41">
    <property type="entry name" value="NITRATE_NITRITE RESPONSE REGULATOR PROTEIN NARP"/>
    <property type="match status" value="1"/>
</dbReference>
<evidence type="ECO:0000313" key="10">
    <source>
        <dbReference type="Proteomes" id="UP000307956"/>
    </source>
</evidence>
<dbReference type="PRINTS" id="PR00038">
    <property type="entry name" value="HTHLUXR"/>
</dbReference>
<dbReference type="AlphaFoldDB" id="A0A4S4AYU0"/>
<evidence type="ECO:0000256" key="5">
    <source>
        <dbReference type="PROSITE-ProRule" id="PRU00169"/>
    </source>
</evidence>
<feature type="domain" description="HTH luxR-type" evidence="7">
    <location>
        <begin position="226"/>
        <end position="291"/>
    </location>
</feature>
<keyword evidence="10" id="KW-1185">Reference proteome</keyword>
<feature type="modified residue" description="4-aspartylphosphate" evidence="5">
    <location>
        <position position="138"/>
    </location>
</feature>
<dbReference type="InterPro" id="IPR039420">
    <property type="entry name" value="WalR-like"/>
</dbReference>
<evidence type="ECO:0000256" key="1">
    <source>
        <dbReference type="ARBA" id="ARBA00022553"/>
    </source>
</evidence>
<accession>A0A4S4AYU0</accession>
<dbReference type="SMART" id="SM00448">
    <property type="entry name" value="REC"/>
    <property type="match status" value="1"/>
</dbReference>
<reference evidence="9 10" key="1">
    <citation type="submission" date="2019-04" db="EMBL/GenBank/DDBJ databases">
        <title>Azoarcus rhizosphaerae sp. nov. isolated from rhizosphere of Ficus religiosa.</title>
        <authorList>
            <person name="Lin S.-Y."/>
            <person name="Hameed A."/>
            <person name="Hsu Y.-H."/>
            <person name="Young C.-C."/>
        </authorList>
    </citation>
    <scope>NUCLEOTIDE SEQUENCE [LARGE SCALE GENOMIC DNA]</scope>
    <source>
        <strain evidence="9 10">CC-YHH848</strain>
    </source>
</reference>
<gene>
    <name evidence="9" type="ORF">E6O51_01625</name>
</gene>
<dbReference type="SUPFAM" id="SSF46894">
    <property type="entry name" value="C-terminal effector domain of the bipartite response regulators"/>
    <property type="match status" value="1"/>
</dbReference>
<dbReference type="InterPro" id="IPR011006">
    <property type="entry name" value="CheY-like_superfamily"/>
</dbReference>
<feature type="compositionally biased region" description="Basic and acidic residues" evidence="6">
    <location>
        <begin position="51"/>
        <end position="62"/>
    </location>
</feature>
<comment type="caution">
    <text evidence="9">The sequence shown here is derived from an EMBL/GenBank/DDBJ whole genome shotgun (WGS) entry which is preliminary data.</text>
</comment>
<feature type="domain" description="Response regulatory" evidence="8">
    <location>
        <begin position="87"/>
        <end position="203"/>
    </location>
</feature>
<dbReference type="Proteomes" id="UP000307956">
    <property type="component" value="Unassembled WGS sequence"/>
</dbReference>
<organism evidence="9 10">
    <name type="scientific">Pseudothauera rhizosphaerae</name>
    <dbReference type="NCBI Taxonomy" id="2565932"/>
    <lineage>
        <taxon>Bacteria</taxon>
        <taxon>Pseudomonadati</taxon>
        <taxon>Pseudomonadota</taxon>
        <taxon>Betaproteobacteria</taxon>
        <taxon>Rhodocyclales</taxon>
        <taxon>Zoogloeaceae</taxon>
        <taxon>Pseudothauera</taxon>
    </lineage>
</organism>
<dbReference type="SUPFAM" id="SSF52172">
    <property type="entry name" value="CheY-like"/>
    <property type="match status" value="1"/>
</dbReference>
<name>A0A4S4AYU0_9RHOO</name>
<keyword evidence="2" id="KW-0805">Transcription regulation</keyword>